<dbReference type="Proteomes" id="UP000692954">
    <property type="component" value="Unassembled WGS sequence"/>
</dbReference>
<dbReference type="EMBL" id="CAJJDN010000016">
    <property type="protein sequence ID" value="CAD8062086.1"/>
    <property type="molecule type" value="Genomic_DNA"/>
</dbReference>
<gene>
    <name evidence="1" type="ORF">PSON_ATCC_30995.1.T0160132</name>
</gene>
<evidence type="ECO:0000313" key="1">
    <source>
        <dbReference type="EMBL" id="CAD8062086.1"/>
    </source>
</evidence>
<accession>A0A8S1LBM1</accession>
<reference evidence="1" key="1">
    <citation type="submission" date="2021-01" db="EMBL/GenBank/DDBJ databases">
        <authorList>
            <consortium name="Genoscope - CEA"/>
            <person name="William W."/>
        </authorList>
    </citation>
    <scope>NUCLEOTIDE SEQUENCE</scope>
</reference>
<dbReference type="AlphaFoldDB" id="A0A8S1LBM1"/>
<evidence type="ECO:0000313" key="2">
    <source>
        <dbReference type="Proteomes" id="UP000692954"/>
    </source>
</evidence>
<organism evidence="1 2">
    <name type="scientific">Paramecium sonneborni</name>
    <dbReference type="NCBI Taxonomy" id="65129"/>
    <lineage>
        <taxon>Eukaryota</taxon>
        <taxon>Sar</taxon>
        <taxon>Alveolata</taxon>
        <taxon>Ciliophora</taxon>
        <taxon>Intramacronucleata</taxon>
        <taxon>Oligohymenophorea</taxon>
        <taxon>Peniculida</taxon>
        <taxon>Parameciidae</taxon>
        <taxon>Paramecium</taxon>
    </lineage>
</organism>
<keyword evidence="2" id="KW-1185">Reference proteome</keyword>
<name>A0A8S1LBM1_9CILI</name>
<sequence>MQINSCLTSDDKYSEFNIEMEAAQIASRIIEKVLQKSNVKSDQRLLVKQQNFRSSDYKPKPQEIQSFRKGTTSITERYELNLEQNFNQINSLKNYYASENNLIETIKTHQRSQLKSASTGIQDIYQKTVKLNGNNFYVPEHQSQSTTDKLDSTKLIKLTNSVNTIINKKSDQLLKLRRIDSNTQFEFQSIAKLNQLQTPVKSNQEDIVSQLLGSLPKNKKYYDNKNSVKK</sequence>
<proteinExistence type="predicted"/>
<comment type="caution">
    <text evidence="1">The sequence shown here is derived from an EMBL/GenBank/DDBJ whole genome shotgun (WGS) entry which is preliminary data.</text>
</comment>
<protein>
    <submittedName>
        <fullName evidence="1">Uncharacterized protein</fullName>
    </submittedName>
</protein>